<accession>A0ABY2QS99</accession>
<keyword evidence="3" id="KW-0645">Protease</keyword>
<evidence type="ECO:0000259" key="2">
    <source>
        <dbReference type="Pfam" id="PF02517"/>
    </source>
</evidence>
<protein>
    <submittedName>
        <fullName evidence="3">CPBP family intramembrane metalloprotease</fullName>
    </submittedName>
</protein>
<proteinExistence type="predicted"/>
<reference evidence="3 4" key="1">
    <citation type="submission" date="2019-04" db="EMBL/GenBank/DDBJ databases">
        <title>Genome sequence of strain 7209-2.</title>
        <authorList>
            <person name="Gao J."/>
            <person name="Sun J."/>
        </authorList>
    </citation>
    <scope>NUCLEOTIDE SEQUENCE [LARGE SCALE GENOMIC DNA]</scope>
    <source>
        <strain evidence="3 4">7209-2</strain>
    </source>
</reference>
<dbReference type="EMBL" id="STGT01000004">
    <property type="protein sequence ID" value="THV12489.1"/>
    <property type="molecule type" value="Genomic_DNA"/>
</dbReference>
<evidence type="ECO:0000313" key="4">
    <source>
        <dbReference type="Proteomes" id="UP000309667"/>
    </source>
</evidence>
<dbReference type="GO" id="GO:0008237">
    <property type="term" value="F:metallopeptidase activity"/>
    <property type="evidence" value="ECO:0007669"/>
    <property type="project" value="UniProtKB-KW"/>
</dbReference>
<dbReference type="PANTHER" id="PTHR36435:SF1">
    <property type="entry name" value="CAAX AMINO TERMINAL PROTEASE FAMILY PROTEIN"/>
    <property type="match status" value="1"/>
</dbReference>
<sequence length="226" mass="23338">MHEWNSLTRPTWAELGVGITSFQFILVLVALAVGGLASGEPVWQGVIGSYGGGVAGLGGFVVAYLMRRRALSTYGIKSSNLHWFAIAATLAVFGYVISLIILDSLGELSGGNGNDPQAILHAAARGGAIPFVLSFVGGAILTPLGEELLFRGVIANALNRYGAWAGVGLSSVIFGIAHGVGVILPIAIFMGLMCGIIFRMSGSVWPCVVLHAIYNGLHSVGSALSG</sequence>
<name>A0ABY2QS99_9HYPH</name>
<gene>
    <name evidence="3" type="ORF">E9677_17140</name>
</gene>
<feature type="transmembrane region" description="Helical" evidence="1">
    <location>
        <begin position="173"/>
        <end position="198"/>
    </location>
</feature>
<dbReference type="Pfam" id="PF02517">
    <property type="entry name" value="Rce1-like"/>
    <property type="match status" value="1"/>
</dbReference>
<dbReference type="PANTHER" id="PTHR36435">
    <property type="entry name" value="SLR1288 PROTEIN"/>
    <property type="match status" value="1"/>
</dbReference>
<dbReference type="InterPro" id="IPR003675">
    <property type="entry name" value="Rce1/LyrA-like_dom"/>
</dbReference>
<feature type="transmembrane region" description="Helical" evidence="1">
    <location>
        <begin position="81"/>
        <end position="102"/>
    </location>
</feature>
<keyword evidence="1" id="KW-1133">Transmembrane helix</keyword>
<feature type="transmembrane region" description="Helical" evidence="1">
    <location>
        <begin position="122"/>
        <end position="141"/>
    </location>
</feature>
<organism evidence="3 4">
    <name type="scientific">Rhizobium rhizophilum</name>
    <dbReference type="NCBI Taxonomy" id="1850373"/>
    <lineage>
        <taxon>Bacteria</taxon>
        <taxon>Pseudomonadati</taxon>
        <taxon>Pseudomonadota</taxon>
        <taxon>Alphaproteobacteria</taxon>
        <taxon>Hyphomicrobiales</taxon>
        <taxon>Rhizobiaceae</taxon>
        <taxon>Rhizobium/Agrobacterium group</taxon>
        <taxon>Rhizobium</taxon>
    </lineage>
</organism>
<feature type="transmembrane region" description="Helical" evidence="1">
    <location>
        <begin position="12"/>
        <end position="36"/>
    </location>
</feature>
<evidence type="ECO:0000313" key="3">
    <source>
        <dbReference type="EMBL" id="THV12489.1"/>
    </source>
</evidence>
<comment type="caution">
    <text evidence="3">The sequence shown here is derived from an EMBL/GenBank/DDBJ whole genome shotgun (WGS) entry which is preliminary data.</text>
</comment>
<evidence type="ECO:0000256" key="1">
    <source>
        <dbReference type="SAM" id="Phobius"/>
    </source>
</evidence>
<keyword evidence="3" id="KW-0378">Hydrolase</keyword>
<keyword evidence="1" id="KW-0812">Transmembrane</keyword>
<feature type="domain" description="CAAX prenyl protease 2/Lysostaphin resistance protein A-like" evidence="2">
    <location>
        <begin position="131"/>
        <end position="216"/>
    </location>
</feature>
<feature type="transmembrane region" description="Helical" evidence="1">
    <location>
        <begin position="42"/>
        <end position="65"/>
    </location>
</feature>
<keyword evidence="3" id="KW-0482">Metalloprotease</keyword>
<dbReference type="InterPro" id="IPR052710">
    <property type="entry name" value="CAAX_protease"/>
</dbReference>
<keyword evidence="1" id="KW-0472">Membrane</keyword>
<dbReference type="Proteomes" id="UP000309667">
    <property type="component" value="Unassembled WGS sequence"/>
</dbReference>
<keyword evidence="4" id="KW-1185">Reference proteome</keyword>
<dbReference type="RefSeq" id="WP_136559283.1">
    <property type="nucleotide sequence ID" value="NZ_STGT01000004.1"/>
</dbReference>